<dbReference type="Gene3D" id="2.60.40.10">
    <property type="entry name" value="Immunoglobulins"/>
    <property type="match status" value="1"/>
</dbReference>
<keyword evidence="2" id="KW-0391">Immunity</keyword>
<evidence type="ECO:0000256" key="1">
    <source>
        <dbReference type="ARBA" id="ARBA00022729"/>
    </source>
</evidence>
<dbReference type="InterPro" id="IPR013783">
    <property type="entry name" value="Ig-like_fold"/>
</dbReference>
<dbReference type="GeneTree" id="ENSGT01000000220169"/>
<reference evidence="4" key="1">
    <citation type="submission" date="2025-08" db="UniProtKB">
        <authorList>
            <consortium name="Ensembl"/>
        </authorList>
    </citation>
    <scope>IDENTIFICATION</scope>
</reference>
<dbReference type="GO" id="GO:0007166">
    <property type="term" value="P:cell surface receptor signaling pathway"/>
    <property type="evidence" value="ECO:0007669"/>
    <property type="project" value="TreeGrafter"/>
</dbReference>
<keyword evidence="1" id="KW-0732">Signal</keyword>
<feature type="domain" description="Ig-like" evidence="3">
    <location>
        <begin position="1"/>
        <end position="97"/>
    </location>
</feature>
<reference evidence="4" key="2">
    <citation type="submission" date="2025-09" db="UniProtKB">
        <authorList>
            <consortium name="Ensembl"/>
        </authorList>
    </citation>
    <scope>IDENTIFICATION</scope>
</reference>
<name>A0A8C4WTF6_9SAUR</name>
<proteinExistence type="predicted"/>
<dbReference type="Ensembl" id="ENSGEVT00005021229.1">
    <property type="protein sequence ID" value="ENSGEVP00005020214.1"/>
    <property type="gene ID" value="ENSGEVG00005014361.1"/>
</dbReference>
<dbReference type="InterPro" id="IPR050413">
    <property type="entry name" value="TCR_beta_variable"/>
</dbReference>
<keyword evidence="5" id="KW-1185">Reference proteome</keyword>
<dbReference type="InterPro" id="IPR036179">
    <property type="entry name" value="Ig-like_dom_sf"/>
</dbReference>
<dbReference type="AlphaFoldDB" id="A0A8C4WTF6"/>
<dbReference type="GO" id="GO:0005886">
    <property type="term" value="C:plasma membrane"/>
    <property type="evidence" value="ECO:0007669"/>
    <property type="project" value="TreeGrafter"/>
</dbReference>
<evidence type="ECO:0000313" key="5">
    <source>
        <dbReference type="Proteomes" id="UP000694390"/>
    </source>
</evidence>
<dbReference type="GO" id="GO:0002376">
    <property type="term" value="P:immune system process"/>
    <property type="evidence" value="ECO:0007669"/>
    <property type="project" value="UniProtKB-KW"/>
</dbReference>
<protein>
    <recommendedName>
        <fullName evidence="3">Ig-like domain-containing protein</fullName>
    </recommendedName>
</protein>
<dbReference type="Proteomes" id="UP000694390">
    <property type="component" value="Unassembled WGS sequence"/>
</dbReference>
<dbReference type="SMART" id="SM00406">
    <property type="entry name" value="IGv"/>
    <property type="match status" value="1"/>
</dbReference>
<dbReference type="SUPFAM" id="SSF48726">
    <property type="entry name" value="Immunoglobulin"/>
    <property type="match status" value="1"/>
</dbReference>
<evidence type="ECO:0000256" key="2">
    <source>
        <dbReference type="ARBA" id="ARBA00022859"/>
    </source>
</evidence>
<dbReference type="PANTHER" id="PTHR23268">
    <property type="entry name" value="T-CELL RECEPTOR BETA CHAIN"/>
    <property type="match status" value="1"/>
</dbReference>
<dbReference type="Pfam" id="PF07686">
    <property type="entry name" value="V-set"/>
    <property type="match status" value="1"/>
</dbReference>
<evidence type="ECO:0000259" key="3">
    <source>
        <dbReference type="PROSITE" id="PS50835"/>
    </source>
</evidence>
<evidence type="ECO:0000313" key="4">
    <source>
        <dbReference type="Ensembl" id="ENSGEVP00005020214.1"/>
    </source>
</evidence>
<accession>A0A8C4WTF6</accession>
<organism evidence="4 5">
    <name type="scientific">Gopherus evgoodei</name>
    <name type="common">Goodes thornscrub tortoise</name>
    <dbReference type="NCBI Taxonomy" id="1825980"/>
    <lineage>
        <taxon>Eukaryota</taxon>
        <taxon>Metazoa</taxon>
        <taxon>Chordata</taxon>
        <taxon>Craniata</taxon>
        <taxon>Vertebrata</taxon>
        <taxon>Euteleostomi</taxon>
        <taxon>Archelosauria</taxon>
        <taxon>Testudinata</taxon>
        <taxon>Testudines</taxon>
        <taxon>Cryptodira</taxon>
        <taxon>Durocryptodira</taxon>
        <taxon>Testudinoidea</taxon>
        <taxon>Testudinidae</taxon>
        <taxon>Gopherus</taxon>
    </lineage>
</organism>
<dbReference type="PROSITE" id="PS50835">
    <property type="entry name" value="IG_LIKE"/>
    <property type="match status" value="1"/>
</dbReference>
<sequence length="97" mass="11031">MGSVYVEQPPFVTGAQENPKTLQCTLKQNSYNWMYWYRQREGRELEGLFNSVGDGPGTNFTAEPMTALRSNTKWDLTWRSLSLSDSAVYYCACSTAQ</sequence>
<dbReference type="OrthoDB" id="9631130at2759"/>
<dbReference type="InterPro" id="IPR013106">
    <property type="entry name" value="Ig_V-set"/>
</dbReference>
<dbReference type="InterPro" id="IPR007110">
    <property type="entry name" value="Ig-like_dom"/>
</dbReference>